<keyword evidence="10" id="KW-1185">Reference proteome</keyword>
<protein>
    <recommendedName>
        <fullName evidence="3">beta-N-acetylhexosaminidase</fullName>
        <ecNumber evidence="3">3.2.1.52</ecNumber>
    </recommendedName>
</protein>
<dbReference type="Proteomes" id="UP001597402">
    <property type="component" value="Unassembled WGS sequence"/>
</dbReference>
<dbReference type="EC" id="3.2.1.52" evidence="3"/>
<dbReference type="GO" id="GO:0016787">
    <property type="term" value="F:hydrolase activity"/>
    <property type="evidence" value="ECO:0007669"/>
    <property type="project" value="UniProtKB-KW"/>
</dbReference>
<dbReference type="PROSITE" id="PS51257">
    <property type="entry name" value="PROKAR_LIPOPROTEIN"/>
    <property type="match status" value="1"/>
</dbReference>
<evidence type="ECO:0000256" key="7">
    <source>
        <dbReference type="SAM" id="SignalP"/>
    </source>
</evidence>
<evidence type="ECO:0000256" key="5">
    <source>
        <dbReference type="ARBA" id="ARBA00023295"/>
    </source>
</evidence>
<feature type="signal peptide" evidence="7">
    <location>
        <begin position="1"/>
        <end position="18"/>
    </location>
</feature>
<gene>
    <name evidence="9" type="ORF">ACFSHS_04910</name>
</gene>
<evidence type="ECO:0000313" key="10">
    <source>
        <dbReference type="Proteomes" id="UP001597402"/>
    </source>
</evidence>
<accession>A0ABW4X757</accession>
<dbReference type="InterPro" id="IPR001764">
    <property type="entry name" value="Glyco_hydro_3_N"/>
</dbReference>
<feature type="chain" id="PRO_5046597667" description="beta-N-acetylhexosaminidase" evidence="7">
    <location>
        <begin position="19"/>
        <end position="393"/>
    </location>
</feature>
<dbReference type="PROSITE" id="PS00775">
    <property type="entry name" value="GLYCOSYL_HYDROL_F3"/>
    <property type="match status" value="1"/>
</dbReference>
<dbReference type="InterPro" id="IPR036962">
    <property type="entry name" value="Glyco_hydro_3_N_sf"/>
</dbReference>
<evidence type="ECO:0000256" key="6">
    <source>
        <dbReference type="SAM" id="MobiDB-lite"/>
    </source>
</evidence>
<comment type="caution">
    <text evidence="9">The sequence shown here is derived from an EMBL/GenBank/DDBJ whole genome shotgun (WGS) entry which is preliminary data.</text>
</comment>
<keyword evidence="7" id="KW-0732">Signal</keyword>
<evidence type="ECO:0000259" key="8">
    <source>
        <dbReference type="Pfam" id="PF00933"/>
    </source>
</evidence>
<feature type="region of interest" description="Disordered" evidence="6">
    <location>
        <begin position="27"/>
        <end position="48"/>
    </location>
</feature>
<keyword evidence="4 9" id="KW-0378">Hydrolase</keyword>
<evidence type="ECO:0000256" key="3">
    <source>
        <dbReference type="ARBA" id="ARBA00012663"/>
    </source>
</evidence>
<dbReference type="PANTHER" id="PTHR30480:SF13">
    <property type="entry name" value="BETA-HEXOSAMINIDASE"/>
    <property type="match status" value="1"/>
</dbReference>
<organism evidence="9 10">
    <name type="scientific">Blastococcus deserti</name>
    <dbReference type="NCBI Taxonomy" id="2259033"/>
    <lineage>
        <taxon>Bacteria</taxon>
        <taxon>Bacillati</taxon>
        <taxon>Actinomycetota</taxon>
        <taxon>Actinomycetes</taxon>
        <taxon>Geodermatophilales</taxon>
        <taxon>Geodermatophilaceae</taxon>
        <taxon>Blastococcus</taxon>
    </lineage>
</organism>
<feature type="compositionally biased region" description="Low complexity" evidence="6">
    <location>
        <begin position="27"/>
        <end position="43"/>
    </location>
</feature>
<proteinExistence type="inferred from homology"/>
<dbReference type="InterPro" id="IPR017853">
    <property type="entry name" value="GH"/>
</dbReference>
<dbReference type="RefSeq" id="WP_376872514.1">
    <property type="nucleotide sequence ID" value="NZ_JBHUHP010000004.1"/>
</dbReference>
<dbReference type="InterPro" id="IPR050226">
    <property type="entry name" value="NagZ_Beta-hexosaminidase"/>
</dbReference>
<comment type="catalytic activity">
    <reaction evidence="1">
        <text>Hydrolysis of terminal non-reducing N-acetyl-D-hexosamine residues in N-acetyl-beta-D-hexosaminides.</text>
        <dbReference type="EC" id="3.2.1.52"/>
    </reaction>
</comment>
<evidence type="ECO:0000313" key="9">
    <source>
        <dbReference type="EMBL" id="MFD2090909.1"/>
    </source>
</evidence>
<dbReference type="InterPro" id="IPR019800">
    <property type="entry name" value="Glyco_hydro_3_AS"/>
</dbReference>
<dbReference type="EMBL" id="JBHUHP010000004">
    <property type="protein sequence ID" value="MFD2090909.1"/>
    <property type="molecule type" value="Genomic_DNA"/>
</dbReference>
<keyword evidence="5" id="KW-0326">Glycosidase</keyword>
<sequence length="393" mass="39900">MPAAVGRIRHVAASCALAAVVAGCSSDGAATPRAEAPTRTTAPSSDPLVPQERVDEVVAGLDRRAQVAQLFVAGVPLDDLASGDALARSGVGGLFLAGRSDAPATELAATAGRWQDLAPGPGLWIAADQEGGNVQTLTGPGFDRLPSALEQAALPPAELTALADGMASALAGAGLNLNLAPVADVVPPGTEDANEPIGYFDRHYGSTPESVSAAVSTVMTALARAGVTPTLKHFPGLGRVQDNTDTSADVTDSATTAGDAQVALFADLARSPAEPFVMVSSATYPQLDPAEQAALSPVVVTDLLRERLDFDGVVISDDLGNARAVRDVPPGERAVRFLAAGGTLVLTVDPTLVPGMIDAVLQRSEADPVFAATVDDAVRTALLAKERAGLLAD</sequence>
<comment type="similarity">
    <text evidence="2">Belongs to the glycosyl hydrolase 3 family.</text>
</comment>
<dbReference type="SUPFAM" id="SSF51445">
    <property type="entry name" value="(Trans)glycosidases"/>
    <property type="match status" value="1"/>
</dbReference>
<reference evidence="10" key="1">
    <citation type="journal article" date="2019" name="Int. J. Syst. Evol. Microbiol.">
        <title>The Global Catalogue of Microorganisms (GCM) 10K type strain sequencing project: providing services to taxonomists for standard genome sequencing and annotation.</title>
        <authorList>
            <consortium name="The Broad Institute Genomics Platform"/>
            <consortium name="The Broad Institute Genome Sequencing Center for Infectious Disease"/>
            <person name="Wu L."/>
            <person name="Ma J."/>
        </authorList>
    </citation>
    <scope>NUCLEOTIDE SEQUENCE [LARGE SCALE GENOMIC DNA]</scope>
    <source>
        <strain evidence="10">JCM 3338</strain>
    </source>
</reference>
<evidence type="ECO:0000256" key="1">
    <source>
        <dbReference type="ARBA" id="ARBA00001231"/>
    </source>
</evidence>
<evidence type="ECO:0000256" key="4">
    <source>
        <dbReference type="ARBA" id="ARBA00022801"/>
    </source>
</evidence>
<dbReference type="Gene3D" id="3.20.20.300">
    <property type="entry name" value="Glycoside hydrolase, family 3, N-terminal domain"/>
    <property type="match status" value="1"/>
</dbReference>
<dbReference type="Pfam" id="PF00933">
    <property type="entry name" value="Glyco_hydro_3"/>
    <property type="match status" value="1"/>
</dbReference>
<evidence type="ECO:0000256" key="2">
    <source>
        <dbReference type="ARBA" id="ARBA00005336"/>
    </source>
</evidence>
<feature type="domain" description="Glycoside hydrolase family 3 N-terminal" evidence="8">
    <location>
        <begin position="81"/>
        <end position="379"/>
    </location>
</feature>
<name>A0ABW4X757_9ACTN</name>
<dbReference type="PANTHER" id="PTHR30480">
    <property type="entry name" value="BETA-HEXOSAMINIDASE-RELATED"/>
    <property type="match status" value="1"/>
</dbReference>